<keyword evidence="2" id="KW-0012">Acyltransferase</keyword>
<accession>A0A8J3J3L7</accession>
<dbReference type="RefSeq" id="WP_203657472.1">
    <property type="nucleotide sequence ID" value="NZ_BAAAZM010000006.1"/>
</dbReference>
<dbReference type="AlphaFoldDB" id="A0A8J3J3L7"/>
<dbReference type="InterPro" id="IPR050832">
    <property type="entry name" value="Bact_Acetyltransf"/>
</dbReference>
<dbReference type="PANTHER" id="PTHR43877">
    <property type="entry name" value="AMINOALKYLPHOSPHONATE N-ACETYLTRANSFERASE-RELATED-RELATED"/>
    <property type="match status" value="1"/>
</dbReference>
<dbReference type="Pfam" id="PF00583">
    <property type="entry name" value="Acetyltransf_1"/>
    <property type="match status" value="1"/>
</dbReference>
<reference evidence="4" key="1">
    <citation type="submission" date="2021-01" db="EMBL/GenBank/DDBJ databases">
        <title>Whole genome shotgun sequence of Actinocatenispora rupis NBRC 107355.</title>
        <authorList>
            <person name="Komaki H."/>
            <person name="Tamura T."/>
        </authorList>
    </citation>
    <scope>NUCLEOTIDE SEQUENCE</scope>
    <source>
        <strain evidence="4">NBRC 107355</strain>
    </source>
</reference>
<dbReference type="InterPro" id="IPR000182">
    <property type="entry name" value="GNAT_dom"/>
</dbReference>
<feature type="domain" description="N-acetyltransferase" evidence="3">
    <location>
        <begin position="1"/>
        <end position="168"/>
    </location>
</feature>
<dbReference type="Proteomes" id="UP000612808">
    <property type="component" value="Unassembled WGS sequence"/>
</dbReference>
<evidence type="ECO:0000256" key="1">
    <source>
        <dbReference type="ARBA" id="ARBA00022679"/>
    </source>
</evidence>
<comment type="caution">
    <text evidence="4">The sequence shown here is derived from an EMBL/GenBank/DDBJ whole genome shotgun (WGS) entry which is preliminary data.</text>
</comment>
<dbReference type="CDD" id="cd04301">
    <property type="entry name" value="NAT_SF"/>
    <property type="match status" value="1"/>
</dbReference>
<evidence type="ECO:0000259" key="3">
    <source>
        <dbReference type="PROSITE" id="PS51186"/>
    </source>
</evidence>
<dbReference type="PROSITE" id="PS51186">
    <property type="entry name" value="GNAT"/>
    <property type="match status" value="1"/>
</dbReference>
<dbReference type="InterPro" id="IPR016181">
    <property type="entry name" value="Acyl_CoA_acyltransferase"/>
</dbReference>
<organism evidence="4 5">
    <name type="scientific">Actinocatenispora rupis</name>
    <dbReference type="NCBI Taxonomy" id="519421"/>
    <lineage>
        <taxon>Bacteria</taxon>
        <taxon>Bacillati</taxon>
        <taxon>Actinomycetota</taxon>
        <taxon>Actinomycetes</taxon>
        <taxon>Micromonosporales</taxon>
        <taxon>Micromonosporaceae</taxon>
        <taxon>Actinocatenispora</taxon>
    </lineage>
</organism>
<proteinExistence type="predicted"/>
<dbReference type="EMBL" id="BOMB01000012">
    <property type="protein sequence ID" value="GID11485.1"/>
    <property type="molecule type" value="Genomic_DNA"/>
</dbReference>
<dbReference type="SUPFAM" id="SSF55729">
    <property type="entry name" value="Acyl-CoA N-acyltransferases (Nat)"/>
    <property type="match status" value="1"/>
</dbReference>
<keyword evidence="5" id="KW-1185">Reference proteome</keyword>
<dbReference type="GO" id="GO:0016747">
    <property type="term" value="F:acyltransferase activity, transferring groups other than amino-acyl groups"/>
    <property type="evidence" value="ECO:0007669"/>
    <property type="project" value="InterPro"/>
</dbReference>
<protein>
    <recommendedName>
        <fullName evidence="3">N-acetyltransferase domain-containing protein</fullName>
    </recommendedName>
</protein>
<gene>
    <name evidence="4" type="ORF">Aru02nite_23740</name>
</gene>
<evidence type="ECO:0000313" key="5">
    <source>
        <dbReference type="Proteomes" id="UP000612808"/>
    </source>
</evidence>
<evidence type="ECO:0000313" key="4">
    <source>
        <dbReference type="EMBL" id="GID11485.1"/>
    </source>
</evidence>
<dbReference type="PANTHER" id="PTHR43877:SF2">
    <property type="entry name" value="AMINOALKYLPHOSPHONATE N-ACETYLTRANSFERASE-RELATED"/>
    <property type="match status" value="1"/>
</dbReference>
<dbReference type="Gene3D" id="3.40.630.30">
    <property type="match status" value="1"/>
</dbReference>
<name>A0A8J3J3L7_9ACTN</name>
<keyword evidence="1" id="KW-0808">Transferase</keyword>
<evidence type="ECO:0000256" key="2">
    <source>
        <dbReference type="ARBA" id="ARBA00023315"/>
    </source>
</evidence>
<sequence>MEVRERRDADLAACVAALRATHEADGYPMVWPADPVAWLAPDGVLGAWVATDAGTVLGQVLVRDGSDLERRTAVAAAAGVEESSVGSLSRLYVAPAARRRGVAGALLRVATAVAAARGLRLALDVVDDDGAAPALYERHGWRRVTSAPAAWTVPDGTHPTILAYLSPPT</sequence>